<dbReference type="PROSITE" id="PS51683">
    <property type="entry name" value="SAM_OMT_II"/>
    <property type="match status" value="1"/>
</dbReference>
<dbReference type="AlphaFoldDB" id="A0AA39T5G3"/>
<gene>
    <name evidence="7" type="ORF">LWI29_021294</name>
</gene>
<protein>
    <recommendedName>
        <fullName evidence="9">Caffeic acid O-methyltransferase</fullName>
    </recommendedName>
</protein>
<proteinExistence type="predicted"/>
<dbReference type="InterPro" id="IPR016461">
    <property type="entry name" value="COMT-like"/>
</dbReference>
<keyword evidence="1" id="KW-0489">Methyltransferase</keyword>
<keyword evidence="8" id="KW-1185">Reference proteome</keyword>
<comment type="caution">
    <text evidence="7">The sequence shown here is derived from an EMBL/GenBank/DDBJ whole genome shotgun (WGS) entry which is preliminary data.</text>
</comment>
<dbReference type="GO" id="GO:0046983">
    <property type="term" value="F:protein dimerization activity"/>
    <property type="evidence" value="ECO:0007669"/>
    <property type="project" value="InterPro"/>
</dbReference>
<feature type="domain" description="MULE transposase" evidence="6">
    <location>
        <begin position="259"/>
        <end position="353"/>
    </location>
</feature>
<reference evidence="7" key="1">
    <citation type="journal article" date="2022" name="Plant J.">
        <title>Strategies of tolerance reflected in two North American maple genomes.</title>
        <authorList>
            <person name="McEvoy S.L."/>
            <person name="Sezen U.U."/>
            <person name="Trouern-Trend A."/>
            <person name="McMahon S.M."/>
            <person name="Schaberg P.G."/>
            <person name="Yang J."/>
            <person name="Wegrzyn J.L."/>
            <person name="Swenson N.G."/>
        </authorList>
    </citation>
    <scope>NUCLEOTIDE SEQUENCE</scope>
    <source>
        <strain evidence="7">NS2018</strain>
    </source>
</reference>
<evidence type="ECO:0000259" key="6">
    <source>
        <dbReference type="Pfam" id="PF10551"/>
    </source>
</evidence>
<evidence type="ECO:0000256" key="1">
    <source>
        <dbReference type="ARBA" id="ARBA00022603"/>
    </source>
</evidence>
<evidence type="ECO:0000313" key="8">
    <source>
        <dbReference type="Proteomes" id="UP001168877"/>
    </source>
</evidence>
<dbReference type="EMBL" id="JAUESC010000003">
    <property type="protein sequence ID" value="KAK0601098.1"/>
    <property type="molecule type" value="Genomic_DNA"/>
</dbReference>
<dbReference type="InterPro" id="IPR012967">
    <property type="entry name" value="COMT_dimerisation"/>
</dbReference>
<name>A0AA39T5G3_ACESA</name>
<dbReference type="Pfam" id="PF00891">
    <property type="entry name" value="Methyltransf_2"/>
    <property type="match status" value="1"/>
</dbReference>
<sequence length="459" mass="51796">MNSIIHGDDDDQLNLKPSKGEEDWLSAMQLVTGSVFPMVMKAAIELGLLEIMSKANPSQLSSSQIASQLPTKNYQEEADPLIIDRILRLLASHSILTCSLVTTEDGHLQRLYGLAPLCKYFVPNEDGVSLAPYLLVFQDKVSMDSWHHLKESVLDGGLPFVKAHGMQGFEYAAIDGRMNKLFNEIMYNQTAFVMNKILEIYKGFEGLNQVVDIGGGLGSNLSFIVSKYPHIKAIYFDFPNVIQDSPSCPEGFNIVIRPVIAVDATHLKSKTRGVLLVVVCKDGNEMIYPLAFGFANSECSKSWTWFLKQLHDVILHPELVMIVSDRHMGISNGMRAIFPNAAHVVCAYHLANNLKQHCRKRGDVIYHYYRAAYAYRVEKFDRVMAELKSIHPKVYDELLESRILSSLERGFIYRPFFEIDPELLKILSPKSRSDFMGSWNRGPIQTDLSVYPLQPSDII</sequence>
<organism evidence="7 8">
    <name type="scientific">Acer saccharum</name>
    <name type="common">Sugar maple</name>
    <dbReference type="NCBI Taxonomy" id="4024"/>
    <lineage>
        <taxon>Eukaryota</taxon>
        <taxon>Viridiplantae</taxon>
        <taxon>Streptophyta</taxon>
        <taxon>Embryophyta</taxon>
        <taxon>Tracheophyta</taxon>
        <taxon>Spermatophyta</taxon>
        <taxon>Magnoliopsida</taxon>
        <taxon>eudicotyledons</taxon>
        <taxon>Gunneridae</taxon>
        <taxon>Pentapetalae</taxon>
        <taxon>rosids</taxon>
        <taxon>malvids</taxon>
        <taxon>Sapindales</taxon>
        <taxon>Sapindaceae</taxon>
        <taxon>Hippocastanoideae</taxon>
        <taxon>Acereae</taxon>
        <taxon>Acer</taxon>
    </lineage>
</organism>
<dbReference type="InterPro" id="IPR001077">
    <property type="entry name" value="COMT_C"/>
</dbReference>
<dbReference type="Pfam" id="PF08100">
    <property type="entry name" value="Dimerisation"/>
    <property type="match status" value="1"/>
</dbReference>
<keyword evidence="3" id="KW-0949">S-adenosyl-L-methionine</keyword>
<evidence type="ECO:0000259" key="5">
    <source>
        <dbReference type="Pfam" id="PF08100"/>
    </source>
</evidence>
<dbReference type="InterPro" id="IPR029063">
    <property type="entry name" value="SAM-dependent_MTases_sf"/>
</dbReference>
<feature type="domain" description="O-methyltransferase C-terminal" evidence="4">
    <location>
        <begin position="146"/>
        <end position="247"/>
    </location>
</feature>
<dbReference type="SUPFAM" id="SSF46785">
    <property type="entry name" value="Winged helix' DNA-binding domain"/>
    <property type="match status" value="1"/>
</dbReference>
<evidence type="ECO:0000259" key="4">
    <source>
        <dbReference type="Pfam" id="PF00891"/>
    </source>
</evidence>
<dbReference type="InterPro" id="IPR018289">
    <property type="entry name" value="MULE_transposase_dom"/>
</dbReference>
<dbReference type="Proteomes" id="UP001168877">
    <property type="component" value="Unassembled WGS sequence"/>
</dbReference>
<keyword evidence="2" id="KW-0808">Transferase</keyword>
<evidence type="ECO:0000313" key="7">
    <source>
        <dbReference type="EMBL" id="KAK0601098.1"/>
    </source>
</evidence>
<dbReference type="PANTHER" id="PTHR11746">
    <property type="entry name" value="O-METHYLTRANSFERASE"/>
    <property type="match status" value="1"/>
</dbReference>
<evidence type="ECO:0000256" key="3">
    <source>
        <dbReference type="ARBA" id="ARBA00022691"/>
    </source>
</evidence>
<dbReference type="Gene3D" id="1.10.10.10">
    <property type="entry name" value="Winged helix-like DNA-binding domain superfamily/Winged helix DNA-binding domain"/>
    <property type="match status" value="1"/>
</dbReference>
<dbReference type="InterPro" id="IPR036390">
    <property type="entry name" value="WH_DNA-bd_sf"/>
</dbReference>
<dbReference type="InterPro" id="IPR036388">
    <property type="entry name" value="WH-like_DNA-bd_sf"/>
</dbReference>
<dbReference type="GO" id="GO:0008171">
    <property type="term" value="F:O-methyltransferase activity"/>
    <property type="evidence" value="ECO:0007669"/>
    <property type="project" value="InterPro"/>
</dbReference>
<evidence type="ECO:0000256" key="2">
    <source>
        <dbReference type="ARBA" id="ARBA00022679"/>
    </source>
</evidence>
<dbReference type="FunFam" id="1.10.10.10:FF:000357">
    <property type="entry name" value="Caffeic acid 3-O-methyltransferase"/>
    <property type="match status" value="1"/>
</dbReference>
<dbReference type="SUPFAM" id="SSF53335">
    <property type="entry name" value="S-adenosyl-L-methionine-dependent methyltransferases"/>
    <property type="match status" value="1"/>
</dbReference>
<dbReference type="GO" id="GO:0032259">
    <property type="term" value="P:methylation"/>
    <property type="evidence" value="ECO:0007669"/>
    <property type="project" value="UniProtKB-KW"/>
</dbReference>
<dbReference type="Pfam" id="PF10551">
    <property type="entry name" value="MULE"/>
    <property type="match status" value="1"/>
</dbReference>
<dbReference type="Gene3D" id="3.40.50.150">
    <property type="entry name" value="Vaccinia Virus protein VP39"/>
    <property type="match status" value="1"/>
</dbReference>
<reference evidence="7" key="2">
    <citation type="submission" date="2023-06" db="EMBL/GenBank/DDBJ databases">
        <authorList>
            <person name="Swenson N.G."/>
            <person name="Wegrzyn J.L."/>
            <person name="Mcevoy S.L."/>
        </authorList>
    </citation>
    <scope>NUCLEOTIDE SEQUENCE</scope>
    <source>
        <strain evidence="7">NS2018</strain>
        <tissue evidence="7">Leaf</tissue>
    </source>
</reference>
<accession>A0AA39T5G3</accession>
<feature type="domain" description="O-methyltransferase dimerisation" evidence="5">
    <location>
        <begin position="28"/>
        <end position="123"/>
    </location>
</feature>
<evidence type="ECO:0008006" key="9">
    <source>
        <dbReference type="Google" id="ProtNLM"/>
    </source>
</evidence>